<reference evidence="2" key="2">
    <citation type="submission" date="2015-01" db="EMBL/GenBank/DDBJ databases">
        <title>Evolutionary Origins and Diversification of the Mycorrhizal Mutualists.</title>
        <authorList>
            <consortium name="DOE Joint Genome Institute"/>
            <consortium name="Mycorrhizal Genomics Consortium"/>
            <person name="Kohler A."/>
            <person name="Kuo A."/>
            <person name="Nagy L.G."/>
            <person name="Floudas D."/>
            <person name="Copeland A."/>
            <person name="Barry K.W."/>
            <person name="Cichocki N."/>
            <person name="Veneault-Fourrey C."/>
            <person name="LaButti K."/>
            <person name="Lindquist E.A."/>
            <person name="Lipzen A."/>
            <person name="Lundell T."/>
            <person name="Morin E."/>
            <person name="Murat C."/>
            <person name="Riley R."/>
            <person name="Ohm R."/>
            <person name="Sun H."/>
            <person name="Tunlid A."/>
            <person name="Henrissat B."/>
            <person name="Grigoriev I.V."/>
            <person name="Hibbett D.S."/>
            <person name="Martin F."/>
        </authorList>
    </citation>
    <scope>NUCLEOTIDE SEQUENCE [LARGE SCALE GENOMIC DNA]</scope>
    <source>
        <strain evidence="2">Ve08.2h10</strain>
    </source>
</reference>
<dbReference type="Proteomes" id="UP000054538">
    <property type="component" value="Unassembled WGS sequence"/>
</dbReference>
<proteinExistence type="predicted"/>
<dbReference type="InParanoid" id="A0A0D0DBW0"/>
<organism evidence="1 2">
    <name type="scientific">Paxillus rubicundulus Ve08.2h10</name>
    <dbReference type="NCBI Taxonomy" id="930991"/>
    <lineage>
        <taxon>Eukaryota</taxon>
        <taxon>Fungi</taxon>
        <taxon>Dikarya</taxon>
        <taxon>Basidiomycota</taxon>
        <taxon>Agaricomycotina</taxon>
        <taxon>Agaricomycetes</taxon>
        <taxon>Agaricomycetidae</taxon>
        <taxon>Boletales</taxon>
        <taxon>Paxilineae</taxon>
        <taxon>Paxillaceae</taxon>
        <taxon>Paxillus</taxon>
    </lineage>
</organism>
<dbReference type="OrthoDB" id="3254696at2759"/>
<feature type="non-terminal residue" evidence="1">
    <location>
        <position position="1"/>
    </location>
</feature>
<evidence type="ECO:0000313" key="1">
    <source>
        <dbReference type="EMBL" id="KIK81601.1"/>
    </source>
</evidence>
<feature type="non-terminal residue" evidence="1">
    <location>
        <position position="111"/>
    </location>
</feature>
<dbReference type="STRING" id="930991.A0A0D0DBW0"/>
<dbReference type="EMBL" id="KN825765">
    <property type="protein sequence ID" value="KIK81601.1"/>
    <property type="molecule type" value="Genomic_DNA"/>
</dbReference>
<evidence type="ECO:0000313" key="2">
    <source>
        <dbReference type="Proteomes" id="UP000054538"/>
    </source>
</evidence>
<keyword evidence="2" id="KW-1185">Reference proteome</keyword>
<name>A0A0D0DBW0_9AGAM</name>
<dbReference type="HOGENOM" id="CLU_137505_0_0_1"/>
<sequence>PREPYTVDLLISMQNCLDLAFPLHAGIFTCLTMAHVGELTTKSLLSFDPLSHIKPSDVCVECDHQGNTVTNFHLPKLKSAPNGEDIKWVRQVGPSDPHMAFKNHLEINSPP</sequence>
<accession>A0A0D0DBW0</accession>
<protein>
    <submittedName>
        <fullName evidence="1">Uncharacterized protein</fullName>
    </submittedName>
</protein>
<dbReference type="AlphaFoldDB" id="A0A0D0DBW0"/>
<reference evidence="1 2" key="1">
    <citation type="submission" date="2014-04" db="EMBL/GenBank/DDBJ databases">
        <authorList>
            <consortium name="DOE Joint Genome Institute"/>
            <person name="Kuo A."/>
            <person name="Kohler A."/>
            <person name="Jargeat P."/>
            <person name="Nagy L.G."/>
            <person name="Floudas D."/>
            <person name="Copeland A."/>
            <person name="Barry K.W."/>
            <person name="Cichocki N."/>
            <person name="Veneault-Fourrey C."/>
            <person name="LaButti K."/>
            <person name="Lindquist E.A."/>
            <person name="Lipzen A."/>
            <person name="Lundell T."/>
            <person name="Morin E."/>
            <person name="Murat C."/>
            <person name="Sun H."/>
            <person name="Tunlid A."/>
            <person name="Henrissat B."/>
            <person name="Grigoriev I.V."/>
            <person name="Hibbett D.S."/>
            <person name="Martin F."/>
            <person name="Nordberg H.P."/>
            <person name="Cantor M.N."/>
            <person name="Hua S.X."/>
        </authorList>
    </citation>
    <scope>NUCLEOTIDE SEQUENCE [LARGE SCALE GENOMIC DNA]</scope>
    <source>
        <strain evidence="1 2">Ve08.2h10</strain>
    </source>
</reference>
<gene>
    <name evidence="1" type="ORF">PAXRUDRAFT_112213</name>
</gene>